<organism evidence="1">
    <name type="scientific">Gasterosteus aculeatus</name>
    <name type="common">Three-spined stickleback</name>
    <dbReference type="NCBI Taxonomy" id="69293"/>
    <lineage>
        <taxon>Eukaryota</taxon>
        <taxon>Metazoa</taxon>
        <taxon>Chordata</taxon>
        <taxon>Craniata</taxon>
        <taxon>Vertebrata</taxon>
        <taxon>Euteleostomi</taxon>
        <taxon>Actinopterygii</taxon>
        <taxon>Neopterygii</taxon>
        <taxon>Teleostei</taxon>
        <taxon>Neoteleostei</taxon>
        <taxon>Acanthomorphata</taxon>
        <taxon>Eupercaria</taxon>
        <taxon>Perciformes</taxon>
        <taxon>Cottioidei</taxon>
        <taxon>Gasterosteales</taxon>
        <taxon>Gasterosteidae</taxon>
        <taxon>Gasterosteus</taxon>
    </lineage>
</organism>
<evidence type="ECO:0000313" key="1">
    <source>
        <dbReference type="Ensembl" id="ENSGACP00000006363.1"/>
    </source>
</evidence>
<dbReference type="InParanoid" id="G3NM00"/>
<reference evidence="1" key="1">
    <citation type="submission" date="2006-01" db="EMBL/GenBank/DDBJ databases">
        <authorList>
            <person name="Lindblad-Toh K."/>
            <person name="Mauceli E."/>
            <person name="Grabherr M."/>
            <person name="Chang J.L."/>
            <person name="Lander E.S."/>
        </authorList>
    </citation>
    <scope>NUCLEOTIDE SEQUENCE [LARGE SCALE GENOMIC DNA]</scope>
</reference>
<dbReference type="AlphaFoldDB" id="G3NM00"/>
<accession>G3NM00</accession>
<reference evidence="1" key="2">
    <citation type="submission" date="2024-04" db="UniProtKB">
        <authorList>
            <consortium name="Ensembl"/>
        </authorList>
    </citation>
    <scope>IDENTIFICATION</scope>
</reference>
<name>G3NM00_GASAC</name>
<proteinExistence type="predicted"/>
<dbReference type="Bgee" id="ENSGACG00000004818">
    <property type="expression patterns" value="Expressed in spleen and 13 other cell types or tissues"/>
</dbReference>
<protein>
    <submittedName>
        <fullName evidence="1">Uncharacterized protein</fullName>
    </submittedName>
</protein>
<sequence length="88" mass="10601">EVTLTFDLYSIKKCNEVTFNERRNVWLILLTTHICCNYPGHAYKVKILRYFHSDLSNMIFIFHQFWQILPHHSNICIVICIDSLCLRR</sequence>
<dbReference type="Ensembl" id="ENSGACT00000006380.1">
    <property type="protein sequence ID" value="ENSGACP00000006363.1"/>
    <property type="gene ID" value="ENSGACG00000004818.1"/>
</dbReference>